<dbReference type="Gene3D" id="3.20.20.450">
    <property type="entry name" value="EAL domain"/>
    <property type="match status" value="1"/>
</dbReference>
<dbReference type="EMBL" id="AP023189">
    <property type="protein sequence ID" value="BCG21910.1"/>
    <property type="molecule type" value="Genomic_DNA"/>
</dbReference>
<dbReference type="KEGG" id="ptw:TUM18999_01010"/>
<evidence type="ECO:0000256" key="10">
    <source>
        <dbReference type="SAM" id="Phobius"/>
    </source>
</evidence>
<dbReference type="PANTHER" id="PTHR33121">
    <property type="entry name" value="CYCLIC DI-GMP PHOSPHODIESTERASE PDEF"/>
    <property type="match status" value="1"/>
</dbReference>
<feature type="transmembrane region" description="Helical" evidence="10">
    <location>
        <begin position="20"/>
        <end position="39"/>
    </location>
</feature>
<evidence type="ECO:0000256" key="3">
    <source>
        <dbReference type="ARBA" id="ARBA00022475"/>
    </source>
</evidence>
<dbReference type="PANTHER" id="PTHR33121:SF81">
    <property type="entry name" value="CYCLIC DI-GMP PHOSPHODIESTERASE PDEB-RELATED"/>
    <property type="match status" value="1"/>
</dbReference>
<dbReference type="PROSITE" id="PS51257">
    <property type="entry name" value="PROKAR_LIPOPROTEIN"/>
    <property type="match status" value="1"/>
</dbReference>
<dbReference type="Pfam" id="PF00563">
    <property type="entry name" value="EAL"/>
    <property type="match status" value="1"/>
</dbReference>
<evidence type="ECO:0000256" key="7">
    <source>
        <dbReference type="ARBA" id="ARBA00022989"/>
    </source>
</evidence>
<keyword evidence="7 10" id="KW-1133">Transmembrane helix</keyword>
<evidence type="ECO:0000313" key="13">
    <source>
        <dbReference type="Proteomes" id="UP000509383"/>
    </source>
</evidence>
<dbReference type="GO" id="GO:0071111">
    <property type="term" value="F:cyclic-guanylate-specific phosphodiesterase activity"/>
    <property type="evidence" value="ECO:0007669"/>
    <property type="project" value="UniProtKB-EC"/>
</dbReference>
<evidence type="ECO:0000313" key="12">
    <source>
        <dbReference type="EMBL" id="BCG21910.1"/>
    </source>
</evidence>
<evidence type="ECO:0000256" key="1">
    <source>
        <dbReference type="ARBA" id="ARBA00004651"/>
    </source>
</evidence>
<sequence>MQPPLSRWRRTLYQPLPVAILAGLLSACLFVLASLWLAAQQAQRAEQEQMKVQGERFLQRLEQVFGQLHEALDKLEAQPLRGCDMAMVETLRQINFRYRFIYEAAFIGGGQCCSSWPRQNSFGPERPADIVGQRQSYWLNSTDQPDDNLAALVVGRGYFRLSTSRGHLSDMVELPAGASLLLLPKSTGAALPILGLAQPWPPGSEWPMPKDYELEVNADRLAYRMPTQTPEFDLLVMTPRGELLARARDALLGWLPVAALLSLLCGVLAYYAMCRRQSLSGELQGAIRRRELRVRYQPLFDLASRRCVGAEALVRWRRTDGNMMSPDLFIPLAESTGQIRDITDFMIEQVLAQQSAFLRDNPELYISINLAACDVGSPRIAPLTAALLARYQVPARQIAFEVTEHGLADIQAAQEVLGQLRAQGHRILIDDFGTGYSSLAYLQALPADVLKIDKAFVDALGHDAASSGVAPHIVHMAQALQLKVVAEGIEHEAQALFLASEGAHYGQGWLFSRPLTAARFRDLVAGQLDLAQALNDETLPAA</sequence>
<organism evidence="12 13">
    <name type="scientific">Pseudomonas tohonis</name>
    <dbReference type="NCBI Taxonomy" id="2725477"/>
    <lineage>
        <taxon>Bacteria</taxon>
        <taxon>Pseudomonadati</taxon>
        <taxon>Pseudomonadota</taxon>
        <taxon>Gammaproteobacteria</taxon>
        <taxon>Pseudomonadales</taxon>
        <taxon>Pseudomonadaceae</taxon>
        <taxon>Pseudomonas</taxon>
    </lineage>
</organism>
<accession>A0A6J4DWX0</accession>
<dbReference type="Proteomes" id="UP000509383">
    <property type="component" value="Chromosome"/>
</dbReference>
<evidence type="ECO:0000256" key="4">
    <source>
        <dbReference type="ARBA" id="ARBA00022636"/>
    </source>
</evidence>
<evidence type="ECO:0000256" key="9">
    <source>
        <dbReference type="ARBA" id="ARBA00034290"/>
    </source>
</evidence>
<feature type="transmembrane region" description="Helical" evidence="10">
    <location>
        <begin position="250"/>
        <end position="273"/>
    </location>
</feature>
<feature type="domain" description="EAL" evidence="11">
    <location>
        <begin position="276"/>
        <end position="528"/>
    </location>
</feature>
<dbReference type="PROSITE" id="PS50883">
    <property type="entry name" value="EAL"/>
    <property type="match status" value="1"/>
</dbReference>
<reference evidence="12 13" key="1">
    <citation type="submission" date="2020-05" db="EMBL/GenBank/DDBJ databases">
        <title>Characterization of novel class B3 metallo-beta-lactamase from novel Pseudomonas species.</title>
        <authorList>
            <person name="Yamada K."/>
            <person name="Aoki K."/>
            <person name="Ishii Y."/>
        </authorList>
    </citation>
    <scope>NUCLEOTIDE SEQUENCE [LARGE SCALE GENOMIC DNA]</scope>
    <source>
        <strain evidence="12 13">TUM18999</strain>
    </source>
</reference>
<comment type="catalytic activity">
    <reaction evidence="9">
        <text>3',3'-c-di-GMP + H2O = 5'-phosphoguanylyl(3'-&gt;5')guanosine + H(+)</text>
        <dbReference type="Rhea" id="RHEA:24902"/>
        <dbReference type="ChEBI" id="CHEBI:15377"/>
        <dbReference type="ChEBI" id="CHEBI:15378"/>
        <dbReference type="ChEBI" id="CHEBI:58754"/>
        <dbReference type="ChEBI" id="CHEBI:58805"/>
        <dbReference type="EC" id="3.1.4.52"/>
    </reaction>
</comment>
<protein>
    <recommendedName>
        <fullName evidence="2">cyclic-guanylate-specific phosphodiesterase</fullName>
        <ecNumber evidence="2">3.1.4.52</ecNumber>
    </recommendedName>
</protein>
<keyword evidence="3" id="KW-1003">Cell membrane</keyword>
<evidence type="ECO:0000256" key="8">
    <source>
        <dbReference type="ARBA" id="ARBA00023136"/>
    </source>
</evidence>
<keyword evidence="5 10" id="KW-0812">Transmembrane</keyword>
<dbReference type="InterPro" id="IPR050706">
    <property type="entry name" value="Cyclic-di-GMP_PDE-like"/>
</dbReference>
<comment type="subcellular location">
    <subcellularLocation>
        <location evidence="1">Cell membrane</location>
        <topology evidence="1">Multi-pass membrane protein</topology>
    </subcellularLocation>
</comment>
<dbReference type="CDD" id="cd01948">
    <property type="entry name" value="EAL"/>
    <property type="match status" value="1"/>
</dbReference>
<evidence type="ECO:0000256" key="6">
    <source>
        <dbReference type="ARBA" id="ARBA00022801"/>
    </source>
</evidence>
<dbReference type="InterPro" id="IPR001633">
    <property type="entry name" value="EAL_dom"/>
</dbReference>
<dbReference type="GO" id="GO:0005886">
    <property type="term" value="C:plasma membrane"/>
    <property type="evidence" value="ECO:0007669"/>
    <property type="project" value="UniProtKB-SubCell"/>
</dbReference>
<dbReference type="AlphaFoldDB" id="A0A6J4DWX0"/>
<dbReference type="Pfam" id="PF12792">
    <property type="entry name" value="CSS-motif"/>
    <property type="match status" value="1"/>
</dbReference>
<evidence type="ECO:0000256" key="5">
    <source>
        <dbReference type="ARBA" id="ARBA00022692"/>
    </source>
</evidence>
<dbReference type="SUPFAM" id="SSF141868">
    <property type="entry name" value="EAL domain-like"/>
    <property type="match status" value="1"/>
</dbReference>
<dbReference type="InterPro" id="IPR035919">
    <property type="entry name" value="EAL_sf"/>
</dbReference>
<evidence type="ECO:0000259" key="11">
    <source>
        <dbReference type="PROSITE" id="PS50883"/>
    </source>
</evidence>
<proteinExistence type="predicted"/>
<keyword evidence="8 10" id="KW-0472">Membrane</keyword>
<name>A0A6J4DWX0_9PSED</name>
<keyword evidence="4" id="KW-0973">c-di-GMP</keyword>
<dbReference type="SMART" id="SM00052">
    <property type="entry name" value="EAL"/>
    <property type="match status" value="1"/>
</dbReference>
<keyword evidence="6" id="KW-0378">Hydrolase</keyword>
<gene>
    <name evidence="12" type="ORF">TUM18999_01010</name>
</gene>
<dbReference type="InterPro" id="IPR024744">
    <property type="entry name" value="CSS-motif_dom"/>
</dbReference>
<dbReference type="EC" id="3.1.4.52" evidence="2"/>
<evidence type="ECO:0000256" key="2">
    <source>
        <dbReference type="ARBA" id="ARBA00012282"/>
    </source>
</evidence>